<keyword evidence="6" id="KW-0694">RNA-binding</keyword>
<dbReference type="Pfam" id="PF00270">
    <property type="entry name" value="DEAD"/>
    <property type="match status" value="1"/>
</dbReference>
<evidence type="ECO:0000256" key="1">
    <source>
        <dbReference type="ARBA" id="ARBA00004123"/>
    </source>
</evidence>
<comment type="subcellular location">
    <subcellularLocation>
        <location evidence="1">Nucleus</location>
    </subcellularLocation>
</comment>
<evidence type="ECO:0000256" key="10">
    <source>
        <dbReference type="RuleBase" id="RU000492"/>
    </source>
</evidence>
<evidence type="ECO:0000256" key="6">
    <source>
        <dbReference type="ARBA" id="ARBA00022884"/>
    </source>
</evidence>
<keyword evidence="7" id="KW-0539">Nucleus</keyword>
<evidence type="ECO:0000256" key="4">
    <source>
        <dbReference type="ARBA" id="ARBA00022806"/>
    </source>
</evidence>
<proteinExistence type="inferred from homology"/>
<organism evidence="15">
    <name type="scientific">Anthurium amnicola</name>
    <dbReference type="NCBI Taxonomy" id="1678845"/>
    <lineage>
        <taxon>Eukaryota</taxon>
        <taxon>Viridiplantae</taxon>
        <taxon>Streptophyta</taxon>
        <taxon>Embryophyta</taxon>
        <taxon>Tracheophyta</taxon>
        <taxon>Spermatophyta</taxon>
        <taxon>Magnoliopsida</taxon>
        <taxon>Liliopsida</taxon>
        <taxon>Araceae</taxon>
        <taxon>Pothoideae</taxon>
        <taxon>Potheae</taxon>
        <taxon>Anthurium</taxon>
    </lineage>
</organism>
<dbReference type="Gene3D" id="3.40.50.300">
    <property type="entry name" value="P-loop containing nucleotide triphosphate hydrolases"/>
    <property type="match status" value="2"/>
</dbReference>
<sequence length="433" mass="48216">MAESEELKTFLSLGICEPLAEACESLGWKNPTKIQTDSIPHALEGKDIIGIAQTGSGKTGAFALPILQALLENPQPFFACVLSPTRELAIQIAEQFEALGSGIGIKCAVLVGNVDKVQQAISLAKRPHIVVGTPGRLLDHLSNTKNFSLRTLKYLVLDEADKLLNLEFEKAVDEILKNIPRERKTFLFSATMTSKVKKLQRACLRNPVKVEASSKYSTVDTLKQHFHFVPAKYKDCYLVYILTQMPGSMTMVFTRTCESTRLLALMLRNLGMRAIPISSQLSQAKRLGALNKFKAGECDILVCTGLMSRGLDIPSVDLVINYDIPENSKDYIHRVGRTARAGRTGLAISLVNQYELEWFMLIENLIGKKLPEYPAEKAEVMQLVESVNDARRMAHKIMKDNPGNKRKKRGGEGDDEVDEHFATLNKGKRSKRR</sequence>
<feature type="short sequence motif" description="Q motif" evidence="9">
    <location>
        <begin position="8"/>
        <end position="36"/>
    </location>
</feature>
<dbReference type="GO" id="GO:0003723">
    <property type="term" value="F:RNA binding"/>
    <property type="evidence" value="ECO:0007669"/>
    <property type="project" value="UniProtKB-KW"/>
</dbReference>
<dbReference type="InterPro" id="IPR000629">
    <property type="entry name" value="RNA-helicase_DEAD-box_CS"/>
</dbReference>
<name>A0A1D1XVJ4_9ARAE</name>
<dbReference type="CDD" id="cd18787">
    <property type="entry name" value="SF2_C_DEAD"/>
    <property type="match status" value="1"/>
</dbReference>
<feature type="domain" description="Helicase C-terminal" evidence="13">
    <location>
        <begin position="221"/>
        <end position="381"/>
    </location>
</feature>
<dbReference type="PROSITE" id="PS51192">
    <property type="entry name" value="HELICASE_ATP_BIND_1"/>
    <property type="match status" value="1"/>
</dbReference>
<dbReference type="PANTHER" id="PTHR47959:SF24">
    <property type="entry name" value="ATP-DEPENDENT RNA HELICASE"/>
    <property type="match status" value="1"/>
</dbReference>
<evidence type="ECO:0000256" key="8">
    <source>
        <dbReference type="ARBA" id="ARBA00024350"/>
    </source>
</evidence>
<evidence type="ECO:0000256" key="2">
    <source>
        <dbReference type="ARBA" id="ARBA00022741"/>
    </source>
</evidence>
<dbReference type="InterPro" id="IPR027417">
    <property type="entry name" value="P-loop_NTPase"/>
</dbReference>
<keyword evidence="5 10" id="KW-0067">ATP-binding</keyword>
<evidence type="ECO:0000259" key="13">
    <source>
        <dbReference type="PROSITE" id="PS51194"/>
    </source>
</evidence>
<dbReference type="Pfam" id="PF00271">
    <property type="entry name" value="Helicase_C"/>
    <property type="match status" value="1"/>
</dbReference>
<reference evidence="15" key="1">
    <citation type="submission" date="2015-07" db="EMBL/GenBank/DDBJ databases">
        <title>Transcriptome Assembly of Anthurium amnicola.</title>
        <authorList>
            <person name="Suzuki J."/>
        </authorList>
    </citation>
    <scope>NUCLEOTIDE SEQUENCE</scope>
</reference>
<evidence type="ECO:0000256" key="3">
    <source>
        <dbReference type="ARBA" id="ARBA00022801"/>
    </source>
</evidence>
<dbReference type="PROSITE" id="PS51194">
    <property type="entry name" value="HELICASE_CTER"/>
    <property type="match status" value="1"/>
</dbReference>
<dbReference type="SUPFAM" id="SSF52540">
    <property type="entry name" value="P-loop containing nucleoside triphosphate hydrolases"/>
    <property type="match status" value="1"/>
</dbReference>
<evidence type="ECO:0000256" key="7">
    <source>
        <dbReference type="ARBA" id="ARBA00023242"/>
    </source>
</evidence>
<evidence type="ECO:0000259" key="14">
    <source>
        <dbReference type="PROSITE" id="PS51195"/>
    </source>
</evidence>
<accession>A0A1D1XVJ4</accession>
<feature type="region of interest" description="Disordered" evidence="11">
    <location>
        <begin position="394"/>
        <end position="433"/>
    </location>
</feature>
<dbReference type="PROSITE" id="PS51195">
    <property type="entry name" value="Q_MOTIF"/>
    <property type="match status" value="1"/>
</dbReference>
<evidence type="ECO:0000256" key="5">
    <source>
        <dbReference type="ARBA" id="ARBA00022840"/>
    </source>
</evidence>
<gene>
    <name evidence="15" type="primary">RH10_1</name>
    <name evidence="15" type="ORF">g.109424</name>
</gene>
<dbReference type="InterPro" id="IPR011545">
    <property type="entry name" value="DEAD/DEAH_box_helicase_dom"/>
</dbReference>
<evidence type="ECO:0000313" key="15">
    <source>
        <dbReference type="EMBL" id="JAT46401.1"/>
    </source>
</evidence>
<dbReference type="InterPro" id="IPR044765">
    <property type="entry name" value="DDX47/Rrp3_DEADc"/>
</dbReference>
<dbReference type="SMART" id="SM00490">
    <property type="entry name" value="HELICc"/>
    <property type="match status" value="1"/>
</dbReference>
<dbReference type="InterPro" id="IPR050079">
    <property type="entry name" value="DEAD_box_RNA_helicase"/>
</dbReference>
<dbReference type="CDD" id="cd17954">
    <property type="entry name" value="DEADc_DDX47"/>
    <property type="match status" value="1"/>
</dbReference>
<dbReference type="InterPro" id="IPR001650">
    <property type="entry name" value="Helicase_C-like"/>
</dbReference>
<protein>
    <submittedName>
        <fullName evidence="15">DEAD-box ATP-dependent RNA helicase 10</fullName>
    </submittedName>
</protein>
<dbReference type="PROSITE" id="PS00039">
    <property type="entry name" value="DEAD_ATP_HELICASE"/>
    <property type="match status" value="1"/>
</dbReference>
<keyword evidence="2 10" id="KW-0547">Nucleotide-binding</keyword>
<dbReference type="GO" id="GO:0005634">
    <property type="term" value="C:nucleus"/>
    <property type="evidence" value="ECO:0007669"/>
    <property type="project" value="UniProtKB-SubCell"/>
</dbReference>
<feature type="domain" description="Helicase ATP-binding" evidence="12">
    <location>
        <begin position="39"/>
        <end position="210"/>
    </location>
</feature>
<keyword evidence="4 10" id="KW-0347">Helicase</keyword>
<dbReference type="InterPro" id="IPR014001">
    <property type="entry name" value="Helicase_ATP-bd"/>
</dbReference>
<dbReference type="PANTHER" id="PTHR47959">
    <property type="entry name" value="ATP-DEPENDENT RNA HELICASE RHLE-RELATED"/>
    <property type="match status" value="1"/>
</dbReference>
<dbReference type="EMBL" id="GDJX01021535">
    <property type="protein sequence ID" value="JAT46401.1"/>
    <property type="molecule type" value="Transcribed_RNA"/>
</dbReference>
<dbReference type="InterPro" id="IPR014014">
    <property type="entry name" value="RNA_helicase_DEAD_Q_motif"/>
</dbReference>
<dbReference type="GO" id="GO:0016787">
    <property type="term" value="F:hydrolase activity"/>
    <property type="evidence" value="ECO:0007669"/>
    <property type="project" value="UniProtKB-KW"/>
</dbReference>
<keyword evidence="3 10" id="KW-0378">Hydrolase</keyword>
<evidence type="ECO:0000256" key="9">
    <source>
        <dbReference type="PROSITE-ProRule" id="PRU00552"/>
    </source>
</evidence>
<dbReference type="GO" id="GO:0005829">
    <property type="term" value="C:cytosol"/>
    <property type="evidence" value="ECO:0007669"/>
    <property type="project" value="TreeGrafter"/>
</dbReference>
<evidence type="ECO:0000259" key="12">
    <source>
        <dbReference type="PROSITE" id="PS51192"/>
    </source>
</evidence>
<dbReference type="AlphaFoldDB" id="A0A1D1XVJ4"/>
<dbReference type="GO" id="GO:0005524">
    <property type="term" value="F:ATP binding"/>
    <property type="evidence" value="ECO:0007669"/>
    <property type="project" value="UniProtKB-KW"/>
</dbReference>
<comment type="similarity">
    <text evidence="8">Belongs to the DEAD box helicase family. DDX47/RRP3 subfamily.</text>
</comment>
<dbReference type="GO" id="GO:0003724">
    <property type="term" value="F:RNA helicase activity"/>
    <property type="evidence" value="ECO:0007669"/>
    <property type="project" value="InterPro"/>
</dbReference>
<dbReference type="SMART" id="SM00487">
    <property type="entry name" value="DEXDc"/>
    <property type="match status" value="1"/>
</dbReference>
<evidence type="ECO:0000256" key="11">
    <source>
        <dbReference type="SAM" id="MobiDB-lite"/>
    </source>
</evidence>
<feature type="domain" description="DEAD-box RNA helicase Q" evidence="14">
    <location>
        <begin position="8"/>
        <end position="36"/>
    </location>
</feature>
<feature type="compositionally biased region" description="Basic and acidic residues" evidence="11">
    <location>
        <begin position="394"/>
        <end position="403"/>
    </location>
</feature>